<dbReference type="Gene3D" id="2.60.120.920">
    <property type="match status" value="1"/>
</dbReference>
<dbReference type="OrthoDB" id="524377at2759"/>
<organism evidence="1 2">
    <name type="scientific">Owenia fusiformis</name>
    <name type="common">Polychaete worm</name>
    <dbReference type="NCBI Taxonomy" id="6347"/>
    <lineage>
        <taxon>Eukaryota</taxon>
        <taxon>Metazoa</taxon>
        <taxon>Spiralia</taxon>
        <taxon>Lophotrochozoa</taxon>
        <taxon>Annelida</taxon>
        <taxon>Polychaeta</taxon>
        <taxon>Sedentaria</taxon>
        <taxon>Canalipalpata</taxon>
        <taxon>Sabellida</taxon>
        <taxon>Oweniida</taxon>
        <taxon>Oweniidae</taxon>
        <taxon>Owenia</taxon>
    </lineage>
</organism>
<protein>
    <submittedName>
        <fullName evidence="1">Uncharacterized protein</fullName>
    </submittedName>
</protein>
<dbReference type="EMBL" id="CAIIXF020000001">
    <property type="protein sequence ID" value="CAH1773335.1"/>
    <property type="molecule type" value="Genomic_DNA"/>
</dbReference>
<dbReference type="InterPro" id="IPR001870">
    <property type="entry name" value="B30.2/SPRY"/>
</dbReference>
<dbReference type="SUPFAM" id="SSF49899">
    <property type="entry name" value="Concanavalin A-like lectins/glucanases"/>
    <property type="match status" value="1"/>
</dbReference>
<dbReference type="InterPro" id="IPR043136">
    <property type="entry name" value="B30.2/SPRY_sf"/>
</dbReference>
<proteinExistence type="predicted"/>
<gene>
    <name evidence="1" type="ORF">OFUS_LOCUS948</name>
</gene>
<evidence type="ECO:0000313" key="2">
    <source>
        <dbReference type="Proteomes" id="UP000749559"/>
    </source>
</evidence>
<keyword evidence="2" id="KW-1185">Reference proteome</keyword>
<reference evidence="1" key="1">
    <citation type="submission" date="2022-03" db="EMBL/GenBank/DDBJ databases">
        <authorList>
            <person name="Martin C."/>
        </authorList>
    </citation>
    <scope>NUCLEOTIDE SEQUENCE</scope>
</reference>
<evidence type="ECO:0000313" key="1">
    <source>
        <dbReference type="EMBL" id="CAH1773335.1"/>
    </source>
</evidence>
<dbReference type="PROSITE" id="PS50188">
    <property type="entry name" value="B302_SPRY"/>
    <property type="match status" value="1"/>
</dbReference>
<comment type="caution">
    <text evidence="1">The sequence shown here is derived from an EMBL/GenBank/DDBJ whole genome shotgun (WGS) entry which is preliminary data.</text>
</comment>
<name>A0A8J1U8R7_OWEFU</name>
<dbReference type="Proteomes" id="UP000749559">
    <property type="component" value="Unassembled WGS sequence"/>
</dbReference>
<dbReference type="AlphaFoldDB" id="A0A8J1U8R7"/>
<sequence length="187" mass="20679">MLEKSTIITRTLHFLIFSKYCSTTTSSIASKFRFVCGLDNVECSSRDNFQEIVFGEDAPRGTVYCDNPFTTGTQYFEVFMKNKARKTAVGFLSNNNTTEYMRDKPIGQKFLSMGGAGLIHPLEISAGKYTQGDMVKAEINFQEMLVKFYVNGNFCGDAPWEGGPQAYPAVSSDGGPNTLEVTFSDDA</sequence>
<accession>A0A8J1U8R7</accession>
<dbReference type="InterPro" id="IPR013320">
    <property type="entry name" value="ConA-like_dom_sf"/>
</dbReference>